<feature type="transmembrane region" description="Helical" evidence="2">
    <location>
        <begin position="399"/>
        <end position="417"/>
    </location>
</feature>
<comment type="caution">
    <text evidence="3">The sequence shown here is derived from an EMBL/GenBank/DDBJ whole genome shotgun (WGS) entry which is preliminary data.</text>
</comment>
<dbReference type="AlphaFoldDB" id="A0A918QR20"/>
<evidence type="ECO:0000256" key="1">
    <source>
        <dbReference type="SAM" id="MobiDB-lite"/>
    </source>
</evidence>
<evidence type="ECO:0000256" key="2">
    <source>
        <dbReference type="SAM" id="Phobius"/>
    </source>
</evidence>
<accession>A0A918QR20</accession>
<protein>
    <submittedName>
        <fullName evidence="3">Uncharacterized protein</fullName>
    </submittedName>
</protein>
<feature type="transmembrane region" description="Helical" evidence="2">
    <location>
        <begin position="424"/>
        <end position="442"/>
    </location>
</feature>
<feature type="transmembrane region" description="Helical" evidence="2">
    <location>
        <begin position="241"/>
        <end position="259"/>
    </location>
</feature>
<feature type="transmembrane region" description="Helical" evidence="2">
    <location>
        <begin position="311"/>
        <end position="333"/>
    </location>
</feature>
<feature type="transmembrane region" description="Helical" evidence="2">
    <location>
        <begin position="462"/>
        <end position="481"/>
    </location>
</feature>
<keyword evidence="2" id="KW-1133">Transmembrane helix</keyword>
<keyword evidence="2" id="KW-0812">Transmembrane</keyword>
<evidence type="ECO:0000313" key="3">
    <source>
        <dbReference type="EMBL" id="GGZ63328.1"/>
    </source>
</evidence>
<reference evidence="3" key="1">
    <citation type="journal article" date="2014" name="Int. J. Syst. Evol. Microbiol.">
        <title>Complete genome sequence of Corynebacterium casei LMG S-19264T (=DSM 44701T), isolated from a smear-ripened cheese.</title>
        <authorList>
            <consortium name="US DOE Joint Genome Institute (JGI-PGF)"/>
            <person name="Walter F."/>
            <person name="Albersmeier A."/>
            <person name="Kalinowski J."/>
            <person name="Ruckert C."/>
        </authorList>
    </citation>
    <scope>NUCLEOTIDE SEQUENCE</scope>
    <source>
        <strain evidence="3">JCM 4988</strain>
    </source>
</reference>
<sequence>MQQPATDSGRPGPTGEKPAPDPRPPAAPTGSTGFARFTDRARLRSLVPLAAPPVVALVLWAVAVSLTDVSELSDYGLLAELPAVFWAGLAVLTAGFWFCVRDPARGNRWPLAYTLVLLVMERATQAAVYPTPLYAWAWKHDAVIEHLLTAGRLQRGEELGDMAVYDQWPGFFAAQAALVRLTGAENALAFMAWWPLISSLLLLAPLLLIYRTFTQDRRLIWTAVWLFYVANWVGQDYFSPQSLAFALYLGVVAVALRRAERPAPGRRSRQLVWFALLVPLIAAIVIAHQLTPVMLAVGLAALALMRRYRDWTLLLALIVVFLAWNLTASLPFLREAVPDMISSFGKVADNLETGYGATPTGTGALVVSWTARLLSAGVVLLAAVGVLRGGKLLRHRARPLLLLAGVPLLMAVANDYGSEMIFRVLMFMLPALCFFAAAALLPPARPLAAEPDGSGAPRPATGVWYAVAPPVVLLTLTALFVPSYAGKDRLSYFPPEEVSLVRGVFEQAPKGSLVVAAHRNYPLAYASYWDVGHYWFLDDAKEHVDKILKDPAGTLARDMSGVTAPARGYLLLTRGQIANSEMNGMLTGEELRRIERSVASSPLFEEVGRNSAGAVFRLKSPTAEAPGKETP</sequence>
<gene>
    <name evidence="3" type="ORF">GCM10010387_65940</name>
</gene>
<reference evidence="3" key="2">
    <citation type="submission" date="2020-09" db="EMBL/GenBank/DDBJ databases">
        <authorList>
            <person name="Sun Q."/>
            <person name="Ohkuma M."/>
        </authorList>
    </citation>
    <scope>NUCLEOTIDE SEQUENCE</scope>
    <source>
        <strain evidence="3">JCM 4988</strain>
    </source>
</reference>
<feature type="transmembrane region" description="Helical" evidence="2">
    <location>
        <begin position="369"/>
        <end position="387"/>
    </location>
</feature>
<feature type="transmembrane region" description="Helical" evidence="2">
    <location>
        <begin position="271"/>
        <end position="291"/>
    </location>
</feature>
<proteinExistence type="predicted"/>
<name>A0A918QR20_9ACTN</name>
<evidence type="ECO:0000313" key="4">
    <source>
        <dbReference type="Proteomes" id="UP000630936"/>
    </source>
</evidence>
<feature type="region of interest" description="Disordered" evidence="1">
    <location>
        <begin position="1"/>
        <end position="31"/>
    </location>
</feature>
<dbReference type="EMBL" id="BMWG01000037">
    <property type="protein sequence ID" value="GGZ63328.1"/>
    <property type="molecule type" value="Genomic_DNA"/>
</dbReference>
<keyword evidence="2" id="KW-0472">Membrane</keyword>
<keyword evidence="4" id="KW-1185">Reference proteome</keyword>
<feature type="transmembrane region" description="Helical" evidence="2">
    <location>
        <begin position="83"/>
        <end position="100"/>
    </location>
</feature>
<feature type="transmembrane region" description="Helical" evidence="2">
    <location>
        <begin position="187"/>
        <end position="210"/>
    </location>
</feature>
<feature type="transmembrane region" description="Helical" evidence="2">
    <location>
        <begin position="46"/>
        <end position="63"/>
    </location>
</feature>
<organism evidence="3 4">
    <name type="scientific">Streptomyces inusitatus</name>
    <dbReference type="NCBI Taxonomy" id="68221"/>
    <lineage>
        <taxon>Bacteria</taxon>
        <taxon>Bacillati</taxon>
        <taxon>Actinomycetota</taxon>
        <taxon>Actinomycetes</taxon>
        <taxon>Kitasatosporales</taxon>
        <taxon>Streptomycetaceae</taxon>
        <taxon>Streptomyces</taxon>
    </lineage>
</organism>
<dbReference type="Proteomes" id="UP000630936">
    <property type="component" value="Unassembled WGS sequence"/>
</dbReference>